<sequence>VASQGVDVITQARIAGQTVRQCSCAEQRECSDEMKAQAKECAGPCFSAFGTITNRPNDLKKCFDDKDDILQGFLTCFEQKVEGCVPDHNGPQIPKTNILTLFSIGENRIVNSTAAVQSIIAPIKHIVGAAGEFAKCIKDCFLARNANGFCFDRKKCQPLVAEHKAKASFRTCTRRMNWKREAGEFCDCSVDAGVTDLRQYCSMFRLMSKKAGARRRT</sequence>
<dbReference type="PANTHER" id="PTHR34401">
    <property type="entry name" value="PROTEIN CBG12388-RELATED"/>
    <property type="match status" value="1"/>
</dbReference>
<evidence type="ECO:0000313" key="1">
    <source>
        <dbReference type="EMBL" id="VDL83286.1"/>
    </source>
</evidence>
<name>A0A0N4YQM9_NIPBR</name>
<gene>
    <name evidence="1" type="ORF">NBR_LOCUS19552</name>
</gene>
<dbReference type="AlphaFoldDB" id="A0A0N4YQM9"/>
<dbReference type="Proteomes" id="UP000271162">
    <property type="component" value="Unassembled WGS sequence"/>
</dbReference>
<proteinExistence type="predicted"/>
<dbReference type="EMBL" id="UYSL01024273">
    <property type="protein sequence ID" value="VDL83286.1"/>
    <property type="molecule type" value="Genomic_DNA"/>
</dbReference>
<evidence type="ECO:0000313" key="2">
    <source>
        <dbReference type="Proteomes" id="UP000271162"/>
    </source>
</evidence>
<reference evidence="1 2" key="2">
    <citation type="submission" date="2018-11" db="EMBL/GenBank/DDBJ databases">
        <authorList>
            <consortium name="Pathogen Informatics"/>
        </authorList>
    </citation>
    <scope>NUCLEOTIDE SEQUENCE [LARGE SCALE GENOMIC DNA]</scope>
</reference>
<dbReference type="WBParaSite" id="NBR_0001955101-mRNA-1">
    <property type="protein sequence ID" value="NBR_0001955101-mRNA-1"/>
    <property type="gene ID" value="NBR_0001955101"/>
</dbReference>
<keyword evidence="2" id="KW-1185">Reference proteome</keyword>
<protein>
    <submittedName>
        <fullName evidence="3">CFEM domain-containing protein</fullName>
    </submittedName>
</protein>
<organism evidence="3">
    <name type="scientific">Nippostrongylus brasiliensis</name>
    <name type="common">Rat hookworm</name>
    <dbReference type="NCBI Taxonomy" id="27835"/>
    <lineage>
        <taxon>Eukaryota</taxon>
        <taxon>Metazoa</taxon>
        <taxon>Ecdysozoa</taxon>
        <taxon>Nematoda</taxon>
        <taxon>Chromadorea</taxon>
        <taxon>Rhabditida</taxon>
        <taxon>Rhabditina</taxon>
        <taxon>Rhabditomorpha</taxon>
        <taxon>Strongyloidea</taxon>
        <taxon>Heligmosomidae</taxon>
        <taxon>Nippostrongylus</taxon>
    </lineage>
</organism>
<evidence type="ECO:0000313" key="3">
    <source>
        <dbReference type="WBParaSite" id="NBR_0001955101-mRNA-1"/>
    </source>
</evidence>
<dbReference type="PANTHER" id="PTHR34401:SF6">
    <property type="entry name" value="DUF19 DOMAIN-CONTAINING PROTEIN"/>
    <property type="match status" value="1"/>
</dbReference>
<reference evidence="3" key="1">
    <citation type="submission" date="2017-02" db="UniProtKB">
        <authorList>
            <consortium name="WormBaseParasite"/>
        </authorList>
    </citation>
    <scope>IDENTIFICATION</scope>
</reference>
<accession>A0A0N4YQM9</accession>
<dbReference type="OMA" id="NWKREAG"/>